<evidence type="ECO:0000256" key="1">
    <source>
        <dbReference type="ARBA" id="ARBA00004123"/>
    </source>
</evidence>
<dbReference type="SMART" id="SM00389">
    <property type="entry name" value="HOX"/>
    <property type="match status" value="1"/>
</dbReference>
<evidence type="ECO:0000256" key="5">
    <source>
        <dbReference type="ARBA" id="ARBA00023015"/>
    </source>
</evidence>
<evidence type="ECO:0000256" key="6">
    <source>
        <dbReference type="ARBA" id="ARBA00023155"/>
    </source>
</evidence>
<comment type="caution">
    <text evidence="12">The sequence shown here is derived from an EMBL/GenBank/DDBJ whole genome shotgun (WGS) entry which is preliminary data.</text>
</comment>
<keyword evidence="6 9" id="KW-0371">Homeobox</keyword>
<keyword evidence="9 10" id="KW-0238">DNA-binding</keyword>
<dbReference type="GO" id="GO:0030154">
    <property type="term" value="P:cell differentiation"/>
    <property type="evidence" value="ECO:0007669"/>
    <property type="project" value="InterPro"/>
</dbReference>
<dbReference type="EMBL" id="VFJC01000014">
    <property type="protein sequence ID" value="KAB5554207.1"/>
    <property type="molecule type" value="Genomic_DNA"/>
</dbReference>
<evidence type="ECO:0000313" key="13">
    <source>
        <dbReference type="Proteomes" id="UP000327468"/>
    </source>
</evidence>
<reference evidence="12 13" key="1">
    <citation type="submission" date="2019-06" db="EMBL/GenBank/DDBJ databases">
        <title>A chromosome-scale genome assembly of the striped catfish, Pangasianodon hypophthalmus.</title>
        <authorList>
            <person name="Wen M."/>
            <person name="Zahm M."/>
            <person name="Roques C."/>
            <person name="Cabau C."/>
            <person name="Klopp C."/>
            <person name="Donnadieu C."/>
            <person name="Jouanno E."/>
            <person name="Avarre J.-C."/>
            <person name="Campet M."/>
            <person name="Ha T.T.T."/>
            <person name="Dugue R."/>
            <person name="Lampietro C."/>
            <person name="Louis A."/>
            <person name="Herpin A."/>
            <person name="Echchiki A."/>
            <person name="Berthelot C."/>
            <person name="Parey E."/>
            <person name="Roest-Crollius H."/>
            <person name="Braasch I."/>
            <person name="Postlethwait J."/>
            <person name="Bobe J."/>
            <person name="Montfort J."/>
            <person name="Bouchez O."/>
            <person name="Begum T."/>
            <person name="Schartl M."/>
            <person name="Guiguen Y."/>
        </authorList>
    </citation>
    <scope>NUCLEOTIDE SEQUENCE [LARGE SCALE GENOMIC DNA]</scope>
    <source>
        <strain evidence="12 13">Indonesia</strain>
        <tissue evidence="12">Blood</tissue>
    </source>
</reference>
<dbReference type="InterPro" id="IPR001356">
    <property type="entry name" value="HD"/>
</dbReference>
<keyword evidence="5" id="KW-0805">Transcription regulation</keyword>
<sequence>MASNGSGTEALGTRLAEDQLRVLEENFSRGGRNPDGATLALIAAECGLSEEETLKWFRMRNAQWRQAEGLPAQPGSVKD</sequence>
<dbReference type="Proteomes" id="UP000327468">
    <property type="component" value="Chromosome 13"/>
</dbReference>
<feature type="DNA-binding region" description="Homeobox" evidence="9">
    <location>
        <begin position="15"/>
        <end position="68"/>
    </location>
</feature>
<dbReference type="PANTHER" id="PTHR21408:SF1">
    <property type="entry name" value="HOMEODOMAIN-ONLY PROTEIN"/>
    <property type="match status" value="1"/>
</dbReference>
<dbReference type="InterPro" id="IPR039162">
    <property type="entry name" value="HOPX"/>
</dbReference>
<organism evidence="12 13">
    <name type="scientific">Pangasianodon hypophthalmus</name>
    <name type="common">Striped catfish</name>
    <name type="synonym">Helicophagus hypophthalmus</name>
    <dbReference type="NCBI Taxonomy" id="310915"/>
    <lineage>
        <taxon>Eukaryota</taxon>
        <taxon>Metazoa</taxon>
        <taxon>Chordata</taxon>
        <taxon>Craniata</taxon>
        <taxon>Vertebrata</taxon>
        <taxon>Euteleostomi</taxon>
        <taxon>Actinopterygii</taxon>
        <taxon>Neopterygii</taxon>
        <taxon>Teleostei</taxon>
        <taxon>Ostariophysi</taxon>
        <taxon>Siluriformes</taxon>
        <taxon>Pangasiidae</taxon>
        <taxon>Pangasianodon</taxon>
    </lineage>
</organism>
<comment type="subcellular location">
    <subcellularLocation>
        <location evidence="1 9 10">Nucleus</location>
    </subcellularLocation>
</comment>
<feature type="domain" description="Homeobox" evidence="11">
    <location>
        <begin position="13"/>
        <end position="67"/>
    </location>
</feature>
<dbReference type="PANTHER" id="PTHR21408">
    <property type="entry name" value="HOMEODOMAIN-ONLY PROTEIN"/>
    <property type="match status" value="1"/>
</dbReference>
<evidence type="ECO:0000256" key="3">
    <source>
        <dbReference type="ARBA" id="ARBA00022473"/>
    </source>
</evidence>
<proteinExistence type="predicted"/>
<dbReference type="GO" id="GO:0005634">
    <property type="term" value="C:nucleus"/>
    <property type="evidence" value="ECO:0007669"/>
    <property type="project" value="UniProtKB-SubCell"/>
</dbReference>
<dbReference type="CDD" id="cd00086">
    <property type="entry name" value="homeodomain"/>
    <property type="match status" value="1"/>
</dbReference>
<dbReference type="Pfam" id="PF00046">
    <property type="entry name" value="Homeodomain"/>
    <property type="match status" value="1"/>
</dbReference>
<evidence type="ECO:0000256" key="8">
    <source>
        <dbReference type="ARBA" id="ARBA00023242"/>
    </source>
</evidence>
<dbReference type="InterPro" id="IPR009057">
    <property type="entry name" value="Homeodomain-like_sf"/>
</dbReference>
<evidence type="ECO:0000259" key="11">
    <source>
        <dbReference type="PROSITE" id="PS50071"/>
    </source>
</evidence>
<keyword evidence="13" id="KW-1185">Reference proteome</keyword>
<evidence type="ECO:0000313" key="12">
    <source>
        <dbReference type="EMBL" id="KAB5554207.1"/>
    </source>
</evidence>
<accession>A0A5N5MGM3</accession>
<keyword evidence="8 9" id="KW-0539">Nucleus</keyword>
<evidence type="ECO:0000256" key="2">
    <source>
        <dbReference type="ARBA" id="ARBA00021327"/>
    </source>
</evidence>
<gene>
    <name evidence="12" type="ORF">PHYPO_G00047510</name>
</gene>
<dbReference type="GO" id="GO:0006357">
    <property type="term" value="P:regulation of transcription by RNA polymerase II"/>
    <property type="evidence" value="ECO:0007669"/>
    <property type="project" value="TreeGrafter"/>
</dbReference>
<dbReference type="AlphaFoldDB" id="A0A5N5MGM3"/>
<keyword evidence="3" id="KW-0217">Developmental protein</keyword>
<dbReference type="GO" id="GO:0003677">
    <property type="term" value="F:DNA binding"/>
    <property type="evidence" value="ECO:0007669"/>
    <property type="project" value="UniProtKB-UniRule"/>
</dbReference>
<dbReference type="PROSITE" id="PS50071">
    <property type="entry name" value="HOMEOBOX_2"/>
    <property type="match status" value="1"/>
</dbReference>
<name>A0A5N5MGM3_PANHP</name>
<keyword evidence="4" id="KW-0678">Repressor</keyword>
<dbReference type="Gene3D" id="1.10.10.60">
    <property type="entry name" value="Homeodomain-like"/>
    <property type="match status" value="1"/>
</dbReference>
<evidence type="ECO:0000256" key="7">
    <source>
        <dbReference type="ARBA" id="ARBA00023163"/>
    </source>
</evidence>
<evidence type="ECO:0000256" key="10">
    <source>
        <dbReference type="RuleBase" id="RU000682"/>
    </source>
</evidence>
<evidence type="ECO:0000256" key="4">
    <source>
        <dbReference type="ARBA" id="ARBA00022491"/>
    </source>
</evidence>
<evidence type="ECO:0000256" key="9">
    <source>
        <dbReference type="PROSITE-ProRule" id="PRU00108"/>
    </source>
</evidence>
<dbReference type="SUPFAM" id="SSF46689">
    <property type="entry name" value="Homeodomain-like"/>
    <property type="match status" value="1"/>
</dbReference>
<keyword evidence="7" id="KW-0804">Transcription</keyword>
<protein>
    <recommendedName>
        <fullName evidence="2">Homeodomain-only protein</fullName>
    </recommendedName>
</protein>